<dbReference type="PRINTS" id="PR00114">
    <property type="entry name" value="STPHPHTASE"/>
</dbReference>
<dbReference type="CDD" id="cd00144">
    <property type="entry name" value="MPP_PPP_family"/>
    <property type="match status" value="1"/>
</dbReference>
<feature type="domain" description="Calcineurin-like phosphoesterase" evidence="1">
    <location>
        <begin position="3"/>
        <end position="189"/>
    </location>
</feature>
<dbReference type="SUPFAM" id="SSF56300">
    <property type="entry name" value="Metallo-dependent phosphatases"/>
    <property type="match status" value="1"/>
</dbReference>
<dbReference type="InterPro" id="IPR004843">
    <property type="entry name" value="Calcineurin-like_PHP"/>
</dbReference>
<dbReference type="InterPro" id="IPR029052">
    <property type="entry name" value="Metallo-depent_PP-like"/>
</dbReference>
<name>A0A1M4U6A5_9FLAO</name>
<evidence type="ECO:0000313" key="5">
    <source>
        <dbReference type="Proteomes" id="UP000184108"/>
    </source>
</evidence>
<sequence>MSRTLVIGDIHGGFKALQQIFERAEVTDNDRFIFLGDYVDGWSESSQVIRFLMELSQKNDCIFIRGNHDAWCEDWLSVGNTPDMWLFNGGKSTIESYNDYSLEDLDLHLEFFQRMKSYHIDHNNRLFIHAGYSSMHGPEKEVYSSNYRWDRTLWEMAVAMDKKLEKNSVLYPKRLLLYREIFIGHTPTIDIGINHPANKANIWNIDTGAAYTGSLSMMDIDTKEVWQSDLLPSLYPSEKGRNSDVIGNKTL</sequence>
<dbReference type="PANTHER" id="PTHR42850:SF4">
    <property type="entry name" value="ZINC-DEPENDENT ENDOPOLYPHOSPHATASE"/>
    <property type="match status" value="1"/>
</dbReference>
<evidence type="ECO:0000313" key="4">
    <source>
        <dbReference type="Proteomes" id="UP000028719"/>
    </source>
</evidence>
<dbReference type="InterPro" id="IPR050126">
    <property type="entry name" value="Ap4A_hydrolase"/>
</dbReference>
<organism evidence="3 5">
    <name type="scientific">Chryseobacterium vrystaatense</name>
    <dbReference type="NCBI Taxonomy" id="307480"/>
    <lineage>
        <taxon>Bacteria</taxon>
        <taxon>Pseudomonadati</taxon>
        <taxon>Bacteroidota</taxon>
        <taxon>Flavobacteriia</taxon>
        <taxon>Flavobacteriales</taxon>
        <taxon>Weeksellaceae</taxon>
        <taxon>Chryseobacterium group</taxon>
        <taxon>Chryseobacterium</taxon>
    </lineage>
</organism>
<evidence type="ECO:0000259" key="1">
    <source>
        <dbReference type="Pfam" id="PF00149"/>
    </source>
</evidence>
<proteinExistence type="predicted"/>
<dbReference type="GO" id="GO:0016791">
    <property type="term" value="F:phosphatase activity"/>
    <property type="evidence" value="ECO:0007669"/>
    <property type="project" value="TreeGrafter"/>
</dbReference>
<reference evidence="5" key="3">
    <citation type="submission" date="2016-11" db="EMBL/GenBank/DDBJ databases">
        <authorList>
            <person name="Varghese N."/>
            <person name="Submissions S."/>
        </authorList>
    </citation>
    <scope>NUCLEOTIDE SEQUENCE [LARGE SCALE GENOMIC DNA]</scope>
    <source>
        <strain evidence="5">YR203</strain>
    </source>
</reference>
<gene>
    <name evidence="2" type="ORF">IW16_03775</name>
    <name evidence="3" type="ORF">SAMN02787073_0549</name>
</gene>
<reference evidence="3" key="2">
    <citation type="submission" date="2016-11" db="EMBL/GenBank/DDBJ databases">
        <authorList>
            <person name="Jaros S."/>
            <person name="Januszkiewicz K."/>
            <person name="Wedrychowicz H."/>
        </authorList>
    </citation>
    <scope>NUCLEOTIDE SEQUENCE [LARGE SCALE GENOMIC DNA]</scope>
    <source>
        <strain evidence="3">YR203</strain>
    </source>
</reference>
<protein>
    <submittedName>
        <fullName evidence="2">Metallophosphatase</fullName>
    </submittedName>
    <submittedName>
        <fullName evidence="3">Serine/threonine protein phosphatase 1</fullName>
    </submittedName>
</protein>
<dbReference type="AlphaFoldDB" id="A0A1M4U6A5"/>
<dbReference type="GO" id="GO:0008803">
    <property type="term" value="F:bis(5'-nucleosyl)-tetraphosphatase (symmetrical) activity"/>
    <property type="evidence" value="ECO:0007669"/>
    <property type="project" value="TreeGrafter"/>
</dbReference>
<dbReference type="Proteomes" id="UP000184108">
    <property type="component" value="Unassembled WGS sequence"/>
</dbReference>
<dbReference type="GO" id="GO:0005737">
    <property type="term" value="C:cytoplasm"/>
    <property type="evidence" value="ECO:0007669"/>
    <property type="project" value="TreeGrafter"/>
</dbReference>
<evidence type="ECO:0000313" key="2">
    <source>
        <dbReference type="EMBL" id="KFF28338.1"/>
    </source>
</evidence>
<dbReference type="Proteomes" id="UP000028719">
    <property type="component" value="Unassembled WGS sequence"/>
</dbReference>
<evidence type="ECO:0000313" key="3">
    <source>
        <dbReference type="EMBL" id="SHE52269.1"/>
    </source>
</evidence>
<accession>A0A1M4U6A5</accession>
<reference evidence="2 4" key="1">
    <citation type="submission" date="2014-07" db="EMBL/GenBank/DDBJ databases">
        <title>Genome of Chryseobacterium vrystaatense LMG 22846.</title>
        <authorList>
            <person name="Pipes S.E."/>
            <person name="Stropko S.J."/>
            <person name="Newman J.D."/>
        </authorList>
    </citation>
    <scope>NUCLEOTIDE SEQUENCE [LARGE SCALE GENOMIC DNA]</scope>
    <source>
        <strain evidence="2 4">LMG 22846</strain>
    </source>
</reference>
<dbReference type="EMBL" id="JPRI01000001">
    <property type="protein sequence ID" value="KFF28338.1"/>
    <property type="molecule type" value="Genomic_DNA"/>
</dbReference>
<dbReference type="OrthoDB" id="9808081at2"/>
<dbReference type="Gene3D" id="3.60.21.10">
    <property type="match status" value="1"/>
</dbReference>
<dbReference type="PANTHER" id="PTHR42850">
    <property type="entry name" value="METALLOPHOSPHOESTERASE"/>
    <property type="match status" value="1"/>
</dbReference>
<dbReference type="RefSeq" id="WP_034739803.1">
    <property type="nucleotide sequence ID" value="NZ_FQVE01000001.1"/>
</dbReference>
<dbReference type="Pfam" id="PF00149">
    <property type="entry name" value="Metallophos"/>
    <property type="match status" value="1"/>
</dbReference>
<dbReference type="EMBL" id="FQVE01000001">
    <property type="protein sequence ID" value="SHE52269.1"/>
    <property type="molecule type" value="Genomic_DNA"/>
</dbReference>
<keyword evidence="4" id="KW-1185">Reference proteome</keyword>
<dbReference type="GO" id="GO:0110154">
    <property type="term" value="P:RNA decapping"/>
    <property type="evidence" value="ECO:0007669"/>
    <property type="project" value="TreeGrafter"/>
</dbReference>
<dbReference type="InterPro" id="IPR006186">
    <property type="entry name" value="Ser/Thr-sp_prot-phosphatase"/>
</dbReference>